<proteinExistence type="predicted"/>
<dbReference type="Proteomes" id="UP000298416">
    <property type="component" value="Unassembled WGS sequence"/>
</dbReference>
<feature type="compositionally biased region" description="Polar residues" evidence="1">
    <location>
        <begin position="1449"/>
        <end position="1467"/>
    </location>
</feature>
<dbReference type="PANTHER" id="PTHR15000">
    <property type="entry name" value="ERYTHROID DIFFERENTIATION-RELATED FACTOR 1"/>
    <property type="match status" value="1"/>
</dbReference>
<protein>
    <recommendedName>
        <fullName evidence="2">EDRF1 N-terminal domain-containing protein</fullName>
    </recommendedName>
</protein>
<reference evidence="3" key="2">
    <citation type="submission" date="2020-08" db="EMBL/GenBank/DDBJ databases">
        <title>Plant Genome Project.</title>
        <authorList>
            <person name="Zhang R.-G."/>
        </authorList>
    </citation>
    <scope>NUCLEOTIDE SEQUENCE</scope>
    <source>
        <strain evidence="3">Huo1</strain>
        <tissue evidence="3">Leaf</tissue>
    </source>
</reference>
<feature type="region of interest" description="Disordered" evidence="1">
    <location>
        <begin position="1036"/>
        <end position="1066"/>
    </location>
</feature>
<dbReference type="InterPro" id="IPR011990">
    <property type="entry name" value="TPR-like_helical_dom_sf"/>
</dbReference>
<feature type="compositionally biased region" description="Low complexity" evidence="1">
    <location>
        <begin position="948"/>
        <end position="967"/>
    </location>
</feature>
<organism evidence="3">
    <name type="scientific">Salvia splendens</name>
    <name type="common">Scarlet sage</name>
    <dbReference type="NCBI Taxonomy" id="180675"/>
    <lineage>
        <taxon>Eukaryota</taxon>
        <taxon>Viridiplantae</taxon>
        <taxon>Streptophyta</taxon>
        <taxon>Embryophyta</taxon>
        <taxon>Tracheophyta</taxon>
        <taxon>Spermatophyta</taxon>
        <taxon>Magnoliopsida</taxon>
        <taxon>eudicotyledons</taxon>
        <taxon>Gunneridae</taxon>
        <taxon>Pentapetalae</taxon>
        <taxon>asterids</taxon>
        <taxon>lamiids</taxon>
        <taxon>Lamiales</taxon>
        <taxon>Lamiaceae</taxon>
        <taxon>Nepetoideae</taxon>
        <taxon>Mentheae</taxon>
        <taxon>Salviinae</taxon>
        <taxon>Salvia</taxon>
        <taxon>Salvia subgen. Calosphace</taxon>
        <taxon>core Calosphace</taxon>
    </lineage>
</organism>
<feature type="compositionally biased region" description="Polar residues" evidence="1">
    <location>
        <begin position="980"/>
        <end position="991"/>
    </location>
</feature>
<sequence>MEKQGSGSLELQCVGKLEIARPKPAGFLCGSIPVTTDEAFHDFSFAALVPSPNTMISFGVRIVGTDIELADRVIVFSTDVLSAPRYRMIPAETDLNALPLLSSIPERVLPIAATQEKTDGDSSWQGVPITSSLARKGEALAVTGLAEYGDEIDVIAPADILKQVFKIPYSKARVSIAVHRVGQTLVLNSGPDTEEGEKLIRRQSHQPKCVDQSLFLNFAMHSVRMEACDCPPSHNTSTEEQFKSSIYTDECITSEGSIGSSNHPKQGHHAPDRQREGIVQKDKYGHQEEFPSSRKEDDAFWGKKKNKRHKGSETTKKFSEVKEKLRCPVQESEKYRKVGADDFLRILFWQFHNFRMLLGSDLLIFSNEKFAAVSLHLWDVSRKVTPLTWLEAWLDNFMASVPELAICYHENGVVQGYELLKTDDIFLLKGVSDDGTLAFHPNVVQQNGLSVMRFLEENCKQDPGAYWLYKSAGEDVVQLFDLSVIPKNHSADNCHDATGPLPSLIYGRRSDSVLSLGTLLYRIAHRLSLSMVFCRSLMVNIMFCHLLYVVDNIFLQSSNNRARCASFFQKCLSFLDGPDHLVVRALAHEQFARLLLTYKEEFELTSAVPPVKSEVIISDAEEESVDFISGSTSSIQDIVYPPISTVEKPENAGSLQHVELEKTSQKLCGQDIPSSEMEEVVDMTAGGRNISDVNSYDFAASNLLKKTEDLVQTVSDPLSSKLAAIHHVSQAIKSLRWTRQFQSARQDLNLENEVKDDLTSSMDFSVCACGDSDCIEVCDIREWLPTSKIDDKLWKLVLLLGESYLALGQVYKDDGQLYQALKVVELACLVYGSMPQVTGFISSMVCSSFTPNDDKNENESAMNGDVLVSSNYLFWSKAWTLVGDVHVDFYLKKGQDVSSQREVKECTKSLKISSEVLKEVVRLKKKIGQFTENCRSCSLVNCSCQSDRASSGSSASSSARDAYPSAYGRKQNKKPLGRNNLYTHTGDNNNHVSQKAGLKITHGPEHVKHPKNDTCVDSTNENFTISDAMEGMNLKSASSETADASKEKDNARGAEETHPEAISTGKSAAKSGGIFKFLRGSVSGDADCKLSGALNCYEEALKAMGRLPPRSMESQSVLKKKGWVCNELGRNRIERKDLSKAETAFAKAIDAFREVEDHTNVILINCNLGHGRRALAEDMASKVESLKKHAMFQNAYMQALETAKLQYREALRYYGAAKTELNAFVEKVGSLSSSVKNEVNTQFAHTYLKLGMLLARENTFAEVYENGVLEDCSSPSPSQTQIEHRKHEISANDAIREALAVYESLGEVRRQEAAYAYFQLACYQRDCVLRFMESDQKQNTLNKVESSVVQKVKQYAALAERNWQKSIDFYGAKTHPVMFLTILIDRSALLLSLSSYLHSSTMLESALTRLLEGRLASASTSLREQTPEICAKFWSQLQTVLKSMLATARSTRANKHPTNTQQTPSKSSDAKKLSELYKISLKSPNFSQLNKMHSLWTA</sequence>
<comment type="caution">
    <text evidence="3">The sequence shown here is derived from an EMBL/GenBank/DDBJ whole genome shotgun (WGS) entry which is preliminary data.</text>
</comment>
<evidence type="ECO:0000256" key="1">
    <source>
        <dbReference type="SAM" id="MobiDB-lite"/>
    </source>
</evidence>
<accession>A0A8X8W9H4</accession>
<dbReference type="Pfam" id="PF23788">
    <property type="entry name" value="EDRF1_N"/>
    <property type="match status" value="1"/>
</dbReference>
<evidence type="ECO:0000259" key="2">
    <source>
        <dbReference type="Pfam" id="PF23788"/>
    </source>
</evidence>
<keyword evidence="4" id="KW-1185">Reference proteome</keyword>
<dbReference type="EMBL" id="PNBA02000019">
    <property type="protein sequence ID" value="KAG6390289.1"/>
    <property type="molecule type" value="Genomic_DNA"/>
</dbReference>
<gene>
    <name evidence="3" type="ORF">SASPL_148021</name>
</gene>
<feature type="domain" description="EDRF1 N-terminal" evidence="2">
    <location>
        <begin position="148"/>
        <end position="506"/>
    </location>
</feature>
<evidence type="ECO:0000313" key="3">
    <source>
        <dbReference type="EMBL" id="KAG6390289.1"/>
    </source>
</evidence>
<feature type="compositionally biased region" description="Basic and acidic residues" evidence="1">
    <location>
        <begin position="269"/>
        <end position="301"/>
    </location>
</feature>
<feature type="compositionally biased region" description="Basic and acidic residues" evidence="1">
    <location>
        <begin position="1043"/>
        <end position="1059"/>
    </location>
</feature>
<evidence type="ECO:0000313" key="4">
    <source>
        <dbReference type="Proteomes" id="UP000298416"/>
    </source>
</evidence>
<dbReference type="Gene3D" id="1.25.40.10">
    <property type="entry name" value="Tetratricopeptide repeat domain"/>
    <property type="match status" value="1"/>
</dbReference>
<dbReference type="PANTHER" id="PTHR15000:SF1">
    <property type="entry name" value="ERYTHROID DIFFERENTIATION-RELATED FACTOR 1"/>
    <property type="match status" value="1"/>
</dbReference>
<feature type="region of interest" description="Disordered" evidence="1">
    <location>
        <begin position="948"/>
        <end position="991"/>
    </location>
</feature>
<feature type="region of interest" description="Disordered" evidence="1">
    <location>
        <begin position="253"/>
        <end position="315"/>
    </location>
</feature>
<dbReference type="InterPro" id="IPR056582">
    <property type="entry name" value="EDRF1_N"/>
</dbReference>
<reference evidence="3" key="1">
    <citation type="submission" date="2018-01" db="EMBL/GenBank/DDBJ databases">
        <authorList>
            <person name="Mao J.F."/>
        </authorList>
    </citation>
    <scope>NUCLEOTIDE SEQUENCE</scope>
    <source>
        <strain evidence="3">Huo1</strain>
        <tissue evidence="3">Leaf</tissue>
    </source>
</reference>
<feature type="region of interest" description="Disordered" evidence="1">
    <location>
        <begin position="1449"/>
        <end position="1470"/>
    </location>
</feature>
<feature type="compositionally biased region" description="Polar residues" evidence="1">
    <location>
        <begin position="254"/>
        <end position="264"/>
    </location>
</feature>
<dbReference type="GO" id="GO:0045893">
    <property type="term" value="P:positive regulation of DNA-templated transcription"/>
    <property type="evidence" value="ECO:0007669"/>
    <property type="project" value="TreeGrafter"/>
</dbReference>
<name>A0A8X8W9H4_SALSN</name>